<evidence type="ECO:0000256" key="3">
    <source>
        <dbReference type="ARBA" id="ARBA00022448"/>
    </source>
</evidence>
<evidence type="ECO:0000256" key="9">
    <source>
        <dbReference type="ARBA" id="ARBA00023136"/>
    </source>
</evidence>
<feature type="binding site" evidence="10">
    <location>
        <position position="70"/>
    </location>
    <ligand>
        <name>a ubiquinone</name>
        <dbReference type="ChEBI" id="CHEBI:16389"/>
        <note>ligand shared with IP/SDHB</note>
    </ligand>
</feature>
<dbReference type="PANTHER" id="PTHR13337">
    <property type="entry name" value="SUCCINATE DEHYDROGENASE"/>
    <property type="match status" value="1"/>
</dbReference>
<reference evidence="13 14" key="1">
    <citation type="journal article" date="2024" name="Nat. Commun.">
        <title>Phylogenomics reveals the evolutionary origins of lichenization in chlorophyte algae.</title>
        <authorList>
            <person name="Puginier C."/>
            <person name="Libourel C."/>
            <person name="Otte J."/>
            <person name="Skaloud P."/>
            <person name="Haon M."/>
            <person name="Grisel S."/>
            <person name="Petersen M."/>
            <person name="Berrin J.G."/>
            <person name="Delaux P.M."/>
            <person name="Dal Grande F."/>
            <person name="Keller J."/>
        </authorList>
    </citation>
    <scope>NUCLEOTIDE SEQUENCE [LARGE SCALE GENOMIC DNA]</scope>
    <source>
        <strain evidence="13 14">SAG 2043</strain>
    </source>
</reference>
<dbReference type="GO" id="GO:0005743">
    <property type="term" value="C:mitochondrial inner membrane"/>
    <property type="evidence" value="ECO:0007669"/>
    <property type="project" value="UniProtKB-SubCell"/>
</dbReference>
<evidence type="ECO:0000313" key="14">
    <source>
        <dbReference type="Proteomes" id="UP001489004"/>
    </source>
</evidence>
<gene>
    <name evidence="13" type="ORF">WJX72_003584</name>
</gene>
<dbReference type="AlphaFoldDB" id="A0AAW1PJR2"/>
<keyword evidence="3" id="KW-0813">Transport</keyword>
<keyword evidence="7" id="KW-1133">Transmembrane helix</keyword>
<dbReference type="GO" id="GO:0020037">
    <property type="term" value="F:heme binding"/>
    <property type="evidence" value="ECO:0007669"/>
    <property type="project" value="TreeGrafter"/>
</dbReference>
<dbReference type="GO" id="GO:0048039">
    <property type="term" value="F:ubiquinone binding"/>
    <property type="evidence" value="ECO:0007669"/>
    <property type="project" value="TreeGrafter"/>
</dbReference>
<evidence type="ECO:0000256" key="2">
    <source>
        <dbReference type="ARBA" id="ARBA00007294"/>
    </source>
</evidence>
<dbReference type="Proteomes" id="UP001489004">
    <property type="component" value="Unassembled WGS sequence"/>
</dbReference>
<feature type="binding site" description="axial binding residue" evidence="11">
    <location>
        <position position="58"/>
    </location>
    <ligand>
        <name>heme b</name>
        <dbReference type="ChEBI" id="CHEBI:60344"/>
        <note>ligand shared with SDHC</note>
    </ligand>
    <ligandPart>
        <name>Fe</name>
        <dbReference type="ChEBI" id="CHEBI:18248"/>
    </ligandPart>
</feature>
<evidence type="ECO:0000256" key="12">
    <source>
        <dbReference type="RuleBase" id="RU364031"/>
    </source>
</evidence>
<dbReference type="GO" id="GO:0006099">
    <property type="term" value="P:tricarboxylic acid cycle"/>
    <property type="evidence" value="ECO:0007669"/>
    <property type="project" value="TreeGrafter"/>
</dbReference>
<proteinExistence type="inferred from homology"/>
<evidence type="ECO:0000313" key="13">
    <source>
        <dbReference type="EMBL" id="KAK9810025.1"/>
    </source>
</evidence>
<keyword evidence="9 12" id="KW-0472">Membrane</keyword>
<keyword evidence="5 12" id="KW-0999">Mitochondrion inner membrane</keyword>
<keyword evidence="8 12" id="KW-0496">Mitochondrion</keyword>
<comment type="similarity">
    <text evidence="2 12">Belongs to the CybS family.</text>
</comment>
<comment type="subcellular location">
    <subcellularLocation>
        <location evidence="1 12">Mitochondrion inner membrane</location>
        <topology evidence="1 12">Multi-pass membrane protein</topology>
    </subcellularLocation>
</comment>
<dbReference type="InterPro" id="IPR007992">
    <property type="entry name" value="CybS"/>
</dbReference>
<evidence type="ECO:0000256" key="5">
    <source>
        <dbReference type="ARBA" id="ARBA00022792"/>
    </source>
</evidence>
<dbReference type="InterPro" id="IPR034804">
    <property type="entry name" value="SQR/QFR_C/D"/>
</dbReference>
<evidence type="ECO:0000256" key="7">
    <source>
        <dbReference type="ARBA" id="ARBA00022989"/>
    </source>
</evidence>
<comment type="caution">
    <text evidence="13">The sequence shown here is derived from an EMBL/GenBank/DDBJ whole genome shotgun (WGS) entry which is preliminary data.</text>
</comment>
<evidence type="ECO:0000256" key="11">
    <source>
        <dbReference type="PIRSR" id="PIRSR607992-2"/>
    </source>
</evidence>
<dbReference type="Pfam" id="PF05328">
    <property type="entry name" value="CybS"/>
    <property type="match status" value="1"/>
</dbReference>
<dbReference type="GO" id="GO:0006121">
    <property type="term" value="P:mitochondrial electron transport, succinate to ubiquinone"/>
    <property type="evidence" value="ECO:0007669"/>
    <property type="project" value="TreeGrafter"/>
</dbReference>
<evidence type="ECO:0000256" key="1">
    <source>
        <dbReference type="ARBA" id="ARBA00004448"/>
    </source>
</evidence>
<dbReference type="GO" id="GO:0046872">
    <property type="term" value="F:metal ion binding"/>
    <property type="evidence" value="ECO:0007669"/>
    <property type="project" value="UniProtKB-KW"/>
</dbReference>
<dbReference type="PANTHER" id="PTHR13337:SF2">
    <property type="entry name" value="SUCCINATE DEHYDROGENASE [UBIQUINONE] CYTOCHROME B SMALL SUBUNIT, MITOCHONDRIAL"/>
    <property type="match status" value="1"/>
</dbReference>
<keyword evidence="11" id="KW-0408">Iron</keyword>
<protein>
    <recommendedName>
        <fullName evidence="12">Succinate dehydrogenase [ubiquinone] cytochrome b small subunit</fullName>
    </recommendedName>
</protein>
<sequence>MSALQKVLRADSAGAAAQKLYENTHIALAGLVPLAVLSGEGNVGKATDVALGVLIPLHSHVAINSVLSDYVPKSVLGVSRWGALAVTGVTLLGFMKLNLAGPGLTHTVKELWRK</sequence>
<keyword evidence="6 12" id="KW-0809">Transit peptide</keyword>
<keyword evidence="14" id="KW-1185">Reference proteome</keyword>
<keyword evidence="11" id="KW-0479">Metal-binding</keyword>
<organism evidence="13 14">
    <name type="scientific">[Myrmecia] bisecta</name>
    <dbReference type="NCBI Taxonomy" id="41462"/>
    <lineage>
        <taxon>Eukaryota</taxon>
        <taxon>Viridiplantae</taxon>
        <taxon>Chlorophyta</taxon>
        <taxon>core chlorophytes</taxon>
        <taxon>Trebouxiophyceae</taxon>
        <taxon>Trebouxiales</taxon>
        <taxon>Trebouxiaceae</taxon>
        <taxon>Myrmecia</taxon>
    </lineage>
</organism>
<name>A0AAW1PJR2_9CHLO</name>
<evidence type="ECO:0000256" key="10">
    <source>
        <dbReference type="PIRSR" id="PIRSR607992-1"/>
    </source>
</evidence>
<evidence type="ECO:0000256" key="6">
    <source>
        <dbReference type="ARBA" id="ARBA00022946"/>
    </source>
</evidence>
<keyword evidence="4" id="KW-0812">Transmembrane</keyword>
<dbReference type="Gene3D" id="1.20.1300.10">
    <property type="entry name" value="Fumarate reductase/succinate dehydrogenase, transmembrane subunit"/>
    <property type="match status" value="1"/>
</dbReference>
<evidence type="ECO:0000256" key="8">
    <source>
        <dbReference type="ARBA" id="ARBA00023128"/>
    </source>
</evidence>
<evidence type="ECO:0000256" key="4">
    <source>
        <dbReference type="ARBA" id="ARBA00022692"/>
    </source>
</evidence>
<dbReference type="EMBL" id="JALJOR010000010">
    <property type="protein sequence ID" value="KAK9810025.1"/>
    <property type="molecule type" value="Genomic_DNA"/>
</dbReference>
<accession>A0AAW1PJR2</accession>